<sequence>MSRTQLDLFGTQTDLLPQEPASYKPNPDRVRSKLNAVLAEMRAAQSMPWDRKKRAYHQMLFPQMTRSLPDDEAAELRFAFDTEWQRLTGG</sequence>
<gene>
    <name evidence="2" type="ORF">ACFOVS_00445</name>
</gene>
<feature type="region of interest" description="Disordered" evidence="1">
    <location>
        <begin position="1"/>
        <end position="29"/>
    </location>
</feature>
<evidence type="ECO:0000313" key="2">
    <source>
        <dbReference type="EMBL" id="MFC3966624.1"/>
    </source>
</evidence>
<feature type="compositionally biased region" description="Polar residues" evidence="1">
    <location>
        <begin position="1"/>
        <end position="15"/>
    </location>
</feature>
<dbReference type="RefSeq" id="WP_247260170.1">
    <property type="nucleotide sequence ID" value="NZ_JALJQZ010000007.1"/>
</dbReference>
<proteinExistence type="predicted"/>
<reference evidence="3" key="1">
    <citation type="journal article" date="2019" name="Int. J. Syst. Evol. Microbiol.">
        <title>The Global Catalogue of Microorganisms (GCM) 10K type strain sequencing project: providing services to taxonomists for standard genome sequencing and annotation.</title>
        <authorList>
            <consortium name="The Broad Institute Genomics Platform"/>
            <consortium name="The Broad Institute Genome Sequencing Center for Infectious Disease"/>
            <person name="Wu L."/>
            <person name="Ma J."/>
        </authorList>
    </citation>
    <scope>NUCLEOTIDE SEQUENCE [LARGE SCALE GENOMIC DNA]</scope>
    <source>
        <strain evidence="3">TBRC 5781</strain>
    </source>
</reference>
<organism evidence="2 3">
    <name type="scientific">Rhizobium lemnae</name>
    <dbReference type="NCBI Taxonomy" id="1214924"/>
    <lineage>
        <taxon>Bacteria</taxon>
        <taxon>Pseudomonadati</taxon>
        <taxon>Pseudomonadota</taxon>
        <taxon>Alphaproteobacteria</taxon>
        <taxon>Hyphomicrobiales</taxon>
        <taxon>Rhizobiaceae</taxon>
        <taxon>Rhizobium/Agrobacterium group</taxon>
        <taxon>Rhizobium</taxon>
    </lineage>
</organism>
<protein>
    <submittedName>
        <fullName evidence="2">Uncharacterized protein</fullName>
    </submittedName>
</protein>
<evidence type="ECO:0000313" key="3">
    <source>
        <dbReference type="Proteomes" id="UP001595697"/>
    </source>
</evidence>
<accession>A0ABV8E4F8</accession>
<dbReference type="Proteomes" id="UP001595697">
    <property type="component" value="Unassembled WGS sequence"/>
</dbReference>
<keyword evidence="3" id="KW-1185">Reference proteome</keyword>
<dbReference type="EMBL" id="JBHSBD010000003">
    <property type="protein sequence ID" value="MFC3966624.1"/>
    <property type="molecule type" value="Genomic_DNA"/>
</dbReference>
<name>A0ABV8E4F8_9HYPH</name>
<evidence type="ECO:0000256" key="1">
    <source>
        <dbReference type="SAM" id="MobiDB-lite"/>
    </source>
</evidence>
<comment type="caution">
    <text evidence="2">The sequence shown here is derived from an EMBL/GenBank/DDBJ whole genome shotgun (WGS) entry which is preliminary data.</text>
</comment>